<dbReference type="PANTHER" id="PTHR31388">
    <property type="entry name" value="PEROXIDASE 72-RELATED"/>
    <property type="match status" value="1"/>
</dbReference>
<dbReference type="GO" id="GO:0046872">
    <property type="term" value="F:metal ion binding"/>
    <property type="evidence" value="ECO:0007669"/>
    <property type="project" value="UniProtKB-KW"/>
</dbReference>
<keyword evidence="17" id="KW-1185">Reference proteome</keyword>
<feature type="signal peptide" evidence="14">
    <location>
        <begin position="1"/>
        <end position="22"/>
    </location>
</feature>
<dbReference type="PROSITE" id="PS50873">
    <property type="entry name" value="PEROXIDASE_4"/>
    <property type="match status" value="2"/>
</dbReference>
<evidence type="ECO:0000256" key="4">
    <source>
        <dbReference type="ARBA" id="ARBA00012313"/>
    </source>
</evidence>
<dbReference type="OrthoDB" id="2113341at2759"/>
<evidence type="ECO:0000313" key="16">
    <source>
        <dbReference type="EMBL" id="GAU31218.1"/>
    </source>
</evidence>
<dbReference type="PROSITE" id="PS00435">
    <property type="entry name" value="PEROXIDASE_1"/>
    <property type="match status" value="1"/>
</dbReference>
<dbReference type="InterPro" id="IPR033905">
    <property type="entry name" value="Secretory_peroxidase"/>
</dbReference>
<dbReference type="PRINTS" id="PR00461">
    <property type="entry name" value="PLPEROXIDASE"/>
</dbReference>
<dbReference type="Gene3D" id="1.10.420.10">
    <property type="entry name" value="Peroxidase, domain 2"/>
    <property type="match status" value="1"/>
</dbReference>
<feature type="binding site" evidence="11">
    <location>
        <position position="83"/>
    </location>
    <ligand>
        <name>substrate</name>
    </ligand>
</feature>
<dbReference type="GO" id="GO:0140825">
    <property type="term" value="F:lactoperoxidase activity"/>
    <property type="evidence" value="ECO:0007669"/>
    <property type="project" value="UniProtKB-EC"/>
</dbReference>
<accession>A0A2Z6MH19</accession>
<comment type="cofactor">
    <cofactor evidence="12">
        <name>Ca(2+)</name>
        <dbReference type="ChEBI" id="CHEBI:29108"/>
    </cofactor>
    <text evidence="12">Binds 2 calcium ions per subunit.</text>
</comment>
<evidence type="ECO:0000256" key="12">
    <source>
        <dbReference type="PIRSR" id="PIRSR600823-3"/>
    </source>
</evidence>
<evidence type="ECO:0000256" key="6">
    <source>
        <dbReference type="ARBA" id="ARBA00022617"/>
    </source>
</evidence>
<keyword evidence="7 12" id="KW-0479">Metal-binding</keyword>
<dbReference type="GO" id="GO:0020037">
    <property type="term" value="F:heme binding"/>
    <property type="evidence" value="ECO:0007669"/>
    <property type="project" value="InterPro"/>
</dbReference>
<comment type="similarity">
    <text evidence="3">Belongs to the peroxidase family. Ascorbate peroxidase subfamily.</text>
</comment>
<evidence type="ECO:0000256" key="1">
    <source>
        <dbReference type="ARBA" id="ARBA00000189"/>
    </source>
</evidence>
<feature type="binding site" evidence="12">
    <location>
        <position position="168"/>
    </location>
    <ligand>
        <name>Ca(2+)</name>
        <dbReference type="ChEBI" id="CHEBI:29108"/>
        <label>2</label>
    </ligand>
</feature>
<evidence type="ECO:0000256" key="2">
    <source>
        <dbReference type="ARBA" id="ARBA00002322"/>
    </source>
</evidence>
<evidence type="ECO:0000256" key="8">
    <source>
        <dbReference type="ARBA" id="ARBA00023002"/>
    </source>
</evidence>
<dbReference type="AlphaFoldDB" id="A0A2Z6MH19"/>
<evidence type="ECO:0000313" key="17">
    <source>
        <dbReference type="Proteomes" id="UP000242715"/>
    </source>
</evidence>
<dbReference type="EC" id="1.11.1.7" evidence="4"/>
<feature type="binding site" description="axial binding residue" evidence="12">
    <location>
        <position position="113"/>
    </location>
    <ligand>
        <name>heme b</name>
        <dbReference type="ChEBI" id="CHEBI:60344"/>
    </ligand>
    <ligandPart>
        <name>Fe</name>
        <dbReference type="ChEBI" id="CHEBI:18248"/>
    </ligandPart>
</feature>
<dbReference type="Proteomes" id="UP000242715">
    <property type="component" value="Unassembled WGS sequence"/>
</dbReference>
<feature type="chain" id="PRO_5016461874" description="peroxidase" evidence="14">
    <location>
        <begin position="23"/>
        <end position="246"/>
    </location>
</feature>
<keyword evidence="6" id="KW-0349">Heme</keyword>
<comment type="function">
    <text evidence="2">Removal of H(2)O(2), oxidation of toxic reductants, biosynthesis and degradation of lignin, suberization, auxin catabolism, response to environmental stresses such as wounding, pathogen attack and oxidative stress. These functions might be dependent on each isozyme/isoform in each plant tissue.</text>
</comment>
<evidence type="ECO:0000259" key="15">
    <source>
        <dbReference type="PROSITE" id="PS50873"/>
    </source>
</evidence>
<proteinExistence type="inferred from homology"/>
<dbReference type="PANTHER" id="PTHR31388:SF150">
    <property type="entry name" value="PEROXIDASE"/>
    <property type="match status" value="1"/>
</dbReference>
<feature type="disulfide bond" evidence="13">
    <location>
        <begin position="120"/>
        <end position="152"/>
    </location>
</feature>
<dbReference type="Gene3D" id="1.10.520.10">
    <property type="match status" value="2"/>
</dbReference>
<feature type="domain" description="Plant heme peroxidase family profile" evidence="15">
    <location>
        <begin position="73"/>
        <end position="246"/>
    </location>
</feature>
<feature type="binding site" evidence="12">
    <location>
        <position position="165"/>
    </location>
    <ligand>
        <name>Ca(2+)</name>
        <dbReference type="ChEBI" id="CHEBI:29108"/>
        <label>2</label>
    </ligand>
</feature>
<keyword evidence="10 13" id="KW-1015">Disulfide bond</keyword>
<dbReference type="GO" id="GO:0042744">
    <property type="term" value="P:hydrogen peroxide catabolic process"/>
    <property type="evidence" value="ECO:0007669"/>
    <property type="project" value="InterPro"/>
</dbReference>
<evidence type="ECO:0000256" key="11">
    <source>
        <dbReference type="PIRSR" id="PIRSR600823-2"/>
    </source>
</evidence>
<dbReference type="SUPFAM" id="SSF48113">
    <property type="entry name" value="Heme-dependent peroxidases"/>
    <property type="match status" value="1"/>
</dbReference>
<sequence>MANFMSFLMLLSLLAFAPSCFCHKKLGSYLYPQFYDYSCPQAQEIVKSILANAVAKEPRIAASLLRLHFHDCASLSGSNNNIPAPNNTFQTILTKFKLQGLDIVDLVALSGSHTIGNSRCTSFRQRLYNQTGNGKQDFTLDPYYAAELRANCPKSGGDQNLFFLDYVTPTKFDNNYFKNLLAYKGLLSSDEVLLTKNQESAELVKLYAERNDLFFEQFAKSMIKMGNISPLTGSRGHIRTNCRVVN</sequence>
<dbReference type="Pfam" id="PF00141">
    <property type="entry name" value="peroxidase"/>
    <property type="match status" value="1"/>
</dbReference>
<evidence type="ECO:0000256" key="7">
    <source>
        <dbReference type="ARBA" id="ARBA00022723"/>
    </source>
</evidence>
<dbReference type="InterPro" id="IPR010255">
    <property type="entry name" value="Haem_peroxidase_sf"/>
</dbReference>
<evidence type="ECO:0000256" key="3">
    <source>
        <dbReference type="ARBA" id="ARBA00006873"/>
    </source>
</evidence>
<reference evidence="17" key="1">
    <citation type="journal article" date="2017" name="Front. Plant Sci.">
        <title>Climate Clever Clovers: New Paradigm to Reduce the Environmental Footprint of Ruminants by Breeding Low Methanogenic Forages Utilizing Haplotype Variation.</title>
        <authorList>
            <person name="Kaur P."/>
            <person name="Appels R."/>
            <person name="Bayer P.E."/>
            <person name="Keeble-Gagnere G."/>
            <person name="Wang J."/>
            <person name="Hirakawa H."/>
            <person name="Shirasawa K."/>
            <person name="Vercoe P."/>
            <person name="Stefanova K."/>
            <person name="Durmic Z."/>
            <person name="Nichols P."/>
            <person name="Revell C."/>
            <person name="Isobe S.N."/>
            <person name="Edwards D."/>
            <person name="Erskine W."/>
        </authorList>
    </citation>
    <scope>NUCLEOTIDE SEQUENCE [LARGE SCALE GENOMIC DNA]</scope>
    <source>
        <strain evidence="17">cv. Daliak</strain>
    </source>
</reference>
<dbReference type="InterPro" id="IPR002016">
    <property type="entry name" value="Haem_peroxidase"/>
</dbReference>
<gene>
    <name evidence="16" type="ORF">TSUD_210750</name>
</gene>
<dbReference type="GO" id="GO:0006979">
    <property type="term" value="P:response to oxidative stress"/>
    <property type="evidence" value="ECO:0007669"/>
    <property type="project" value="InterPro"/>
</dbReference>
<evidence type="ECO:0000256" key="13">
    <source>
        <dbReference type="PIRSR" id="PIRSR600823-5"/>
    </source>
</evidence>
<protein>
    <recommendedName>
        <fullName evidence="4">peroxidase</fullName>
        <ecNumber evidence="4">1.11.1.7</ecNumber>
    </recommendedName>
</protein>
<dbReference type="InterPro" id="IPR000823">
    <property type="entry name" value="Peroxidase_pln"/>
</dbReference>
<dbReference type="CDD" id="cd00693">
    <property type="entry name" value="secretory_peroxidase"/>
    <property type="match status" value="1"/>
</dbReference>
<dbReference type="EMBL" id="DF973448">
    <property type="protein sequence ID" value="GAU31218.1"/>
    <property type="molecule type" value="Genomic_DNA"/>
</dbReference>
<keyword evidence="14" id="KW-0732">Signal</keyword>
<evidence type="ECO:0000256" key="5">
    <source>
        <dbReference type="ARBA" id="ARBA00022559"/>
    </source>
</evidence>
<evidence type="ECO:0000256" key="9">
    <source>
        <dbReference type="ARBA" id="ARBA00023004"/>
    </source>
</evidence>
<evidence type="ECO:0000256" key="10">
    <source>
        <dbReference type="ARBA" id="ARBA00023157"/>
    </source>
</evidence>
<evidence type="ECO:0000256" key="14">
    <source>
        <dbReference type="SAM" id="SignalP"/>
    </source>
</evidence>
<keyword evidence="12" id="KW-0106">Calcium</keyword>
<keyword evidence="5" id="KW-0575">Peroxidase</keyword>
<organism evidence="16 17">
    <name type="scientific">Trifolium subterraneum</name>
    <name type="common">Subterranean clover</name>
    <dbReference type="NCBI Taxonomy" id="3900"/>
    <lineage>
        <taxon>Eukaryota</taxon>
        <taxon>Viridiplantae</taxon>
        <taxon>Streptophyta</taxon>
        <taxon>Embryophyta</taxon>
        <taxon>Tracheophyta</taxon>
        <taxon>Spermatophyta</taxon>
        <taxon>Magnoliopsida</taxon>
        <taxon>eudicotyledons</taxon>
        <taxon>Gunneridae</taxon>
        <taxon>Pentapetalae</taxon>
        <taxon>rosids</taxon>
        <taxon>fabids</taxon>
        <taxon>Fabales</taxon>
        <taxon>Fabaceae</taxon>
        <taxon>Papilionoideae</taxon>
        <taxon>50 kb inversion clade</taxon>
        <taxon>NPAAA clade</taxon>
        <taxon>Hologalegina</taxon>
        <taxon>IRL clade</taxon>
        <taxon>Trifolieae</taxon>
        <taxon>Trifolium</taxon>
    </lineage>
</organism>
<name>A0A2Z6MH19_TRISU</name>
<dbReference type="FunFam" id="1.10.420.10:FF:000001">
    <property type="entry name" value="Peroxidase"/>
    <property type="match status" value="1"/>
</dbReference>
<feature type="domain" description="Plant heme peroxidase family profile" evidence="15">
    <location>
        <begin position="29"/>
        <end position="72"/>
    </location>
</feature>
<feature type="binding site" evidence="12">
    <location>
        <position position="114"/>
    </location>
    <ligand>
        <name>Ca(2+)</name>
        <dbReference type="ChEBI" id="CHEBI:29108"/>
        <label>2</label>
    </ligand>
</feature>
<dbReference type="PROSITE" id="PS00436">
    <property type="entry name" value="PEROXIDASE_2"/>
    <property type="match status" value="1"/>
</dbReference>
<comment type="cofactor">
    <cofactor evidence="12">
        <name>heme b</name>
        <dbReference type="ChEBI" id="CHEBI:60344"/>
    </cofactor>
    <text evidence="12">Binds 1 heme b (iron(II)-protoporphyrin IX) group per subunit.</text>
</comment>
<dbReference type="PRINTS" id="PR00458">
    <property type="entry name" value="PEROXIDASE"/>
</dbReference>
<feature type="binding site" evidence="12">
    <location>
        <position position="173"/>
    </location>
    <ligand>
        <name>Ca(2+)</name>
        <dbReference type="ChEBI" id="CHEBI:29108"/>
        <label>2</label>
    </ligand>
</feature>
<dbReference type="InterPro" id="IPR019794">
    <property type="entry name" value="Peroxidases_AS"/>
</dbReference>
<comment type="catalytic activity">
    <reaction evidence="1">
        <text>2 a phenolic donor + H2O2 = 2 a phenolic radical donor + 2 H2O</text>
        <dbReference type="Rhea" id="RHEA:56136"/>
        <dbReference type="ChEBI" id="CHEBI:15377"/>
        <dbReference type="ChEBI" id="CHEBI:16240"/>
        <dbReference type="ChEBI" id="CHEBI:139520"/>
        <dbReference type="ChEBI" id="CHEBI:139521"/>
        <dbReference type="EC" id="1.11.1.7"/>
    </reaction>
</comment>
<dbReference type="InterPro" id="IPR019793">
    <property type="entry name" value="Peroxidases_heam-ligand_BS"/>
</dbReference>
<keyword evidence="9 12" id="KW-0408">Iron</keyword>
<keyword evidence="8" id="KW-0560">Oxidoreductase</keyword>